<feature type="region of interest" description="Disordered" evidence="1">
    <location>
        <begin position="48"/>
        <end position="158"/>
    </location>
</feature>
<dbReference type="EMBL" id="ML976980">
    <property type="protein sequence ID" value="KAF1961724.1"/>
    <property type="molecule type" value="Genomic_DNA"/>
</dbReference>
<feature type="compositionally biased region" description="Polar residues" evidence="1">
    <location>
        <begin position="55"/>
        <end position="71"/>
    </location>
</feature>
<keyword evidence="3" id="KW-1185">Reference proteome</keyword>
<name>A0A6A5UAJ3_9PLEO</name>
<feature type="region of interest" description="Disordered" evidence="1">
    <location>
        <begin position="357"/>
        <end position="377"/>
    </location>
</feature>
<gene>
    <name evidence="2" type="ORF">CC80DRAFT_531556</name>
</gene>
<reference evidence="2" key="1">
    <citation type="journal article" date="2020" name="Stud. Mycol.">
        <title>101 Dothideomycetes genomes: a test case for predicting lifestyles and emergence of pathogens.</title>
        <authorList>
            <person name="Haridas S."/>
            <person name="Albert R."/>
            <person name="Binder M."/>
            <person name="Bloem J."/>
            <person name="Labutti K."/>
            <person name="Salamov A."/>
            <person name="Andreopoulos B."/>
            <person name="Baker S."/>
            <person name="Barry K."/>
            <person name="Bills G."/>
            <person name="Bluhm B."/>
            <person name="Cannon C."/>
            <person name="Castanera R."/>
            <person name="Culley D."/>
            <person name="Daum C."/>
            <person name="Ezra D."/>
            <person name="Gonzalez J."/>
            <person name="Henrissat B."/>
            <person name="Kuo A."/>
            <person name="Liang C."/>
            <person name="Lipzen A."/>
            <person name="Lutzoni F."/>
            <person name="Magnuson J."/>
            <person name="Mondo S."/>
            <person name="Nolan M."/>
            <person name="Ohm R."/>
            <person name="Pangilinan J."/>
            <person name="Park H.-J."/>
            <person name="Ramirez L."/>
            <person name="Alfaro M."/>
            <person name="Sun H."/>
            <person name="Tritt A."/>
            <person name="Yoshinaga Y."/>
            <person name="Zwiers L.-H."/>
            <person name="Turgeon B."/>
            <person name="Goodwin S."/>
            <person name="Spatafora J."/>
            <person name="Crous P."/>
            <person name="Grigoriev I."/>
        </authorList>
    </citation>
    <scope>NUCLEOTIDE SEQUENCE</scope>
    <source>
        <strain evidence="2">CBS 675.92</strain>
    </source>
</reference>
<dbReference type="AlphaFoldDB" id="A0A6A5UAJ3"/>
<accession>A0A6A5UAJ3</accession>
<proteinExistence type="predicted"/>
<organism evidence="2 3">
    <name type="scientific">Byssothecium circinans</name>
    <dbReference type="NCBI Taxonomy" id="147558"/>
    <lineage>
        <taxon>Eukaryota</taxon>
        <taxon>Fungi</taxon>
        <taxon>Dikarya</taxon>
        <taxon>Ascomycota</taxon>
        <taxon>Pezizomycotina</taxon>
        <taxon>Dothideomycetes</taxon>
        <taxon>Pleosporomycetidae</taxon>
        <taxon>Pleosporales</taxon>
        <taxon>Massarineae</taxon>
        <taxon>Massarinaceae</taxon>
        <taxon>Byssothecium</taxon>
    </lineage>
</organism>
<evidence type="ECO:0000256" key="1">
    <source>
        <dbReference type="SAM" id="MobiDB-lite"/>
    </source>
</evidence>
<evidence type="ECO:0000313" key="3">
    <source>
        <dbReference type="Proteomes" id="UP000800035"/>
    </source>
</evidence>
<evidence type="ECO:0000313" key="2">
    <source>
        <dbReference type="EMBL" id="KAF1961724.1"/>
    </source>
</evidence>
<feature type="compositionally biased region" description="Polar residues" evidence="1">
    <location>
        <begin position="94"/>
        <end position="107"/>
    </location>
</feature>
<dbReference type="OrthoDB" id="73875at2759"/>
<feature type="compositionally biased region" description="Low complexity" evidence="1">
    <location>
        <begin position="108"/>
        <end position="158"/>
    </location>
</feature>
<sequence>MDATRENPESSFSLTMKDILPIFSGVLSLFVLSDAHGVHHNHVRHAVPGDEHNSMVPSGMQTSTHPISQLPTYTSSHNVTSTSHTTATSLKTSIQTSLHTASTRNLESSIKSPSAKASATSKANSSSASKASSARPSATSKSSSTNNPTTATSKKASSTSSKTSFTSAVATDYFDYSGARLANSQNCQIFDPPDFKATSDQCYNACRTQIDEAKTEKRTTSYGCVAFTPLNEKMKWYKWPGGKCSCDNAFINELADTIIDALPAIAQIGCFIIMSSLRLVFEKALEAIPEVGTAVNAGMKALIYAANLVKHAYDASQAPGDAFDFWLSPCGGDDLVPQQLKDAFGILQQAGDVISFEPPKKIGKGSGEKGDAANPTR</sequence>
<feature type="compositionally biased region" description="Low complexity" evidence="1">
    <location>
        <begin position="72"/>
        <end position="93"/>
    </location>
</feature>
<dbReference type="Proteomes" id="UP000800035">
    <property type="component" value="Unassembled WGS sequence"/>
</dbReference>
<protein>
    <submittedName>
        <fullName evidence="2">Uncharacterized protein</fullName>
    </submittedName>
</protein>